<dbReference type="InterPro" id="IPR036640">
    <property type="entry name" value="ABC1_TM_sf"/>
</dbReference>
<dbReference type="InterPro" id="IPR011527">
    <property type="entry name" value="ABC1_TM_dom"/>
</dbReference>
<name>A0ABP1FDF4_9FLAO</name>
<gene>
    <name evidence="12" type="ORF">T190115A13A_50030</name>
</gene>
<evidence type="ECO:0000256" key="1">
    <source>
        <dbReference type="ARBA" id="ARBA00004651"/>
    </source>
</evidence>
<dbReference type="Gene3D" id="3.90.70.10">
    <property type="entry name" value="Cysteine proteinases"/>
    <property type="match status" value="1"/>
</dbReference>
<dbReference type="InterPro" id="IPR027417">
    <property type="entry name" value="P-loop_NTPase"/>
</dbReference>
<evidence type="ECO:0000256" key="7">
    <source>
        <dbReference type="ARBA" id="ARBA00023136"/>
    </source>
</evidence>
<proteinExistence type="predicted"/>
<feature type="transmembrane region" description="Helical" evidence="8">
    <location>
        <begin position="409"/>
        <end position="436"/>
    </location>
</feature>
<feature type="domain" description="ABC transmembrane type-1" evidence="10">
    <location>
        <begin position="175"/>
        <end position="455"/>
    </location>
</feature>
<dbReference type="Pfam" id="PF00664">
    <property type="entry name" value="ABC_membrane"/>
    <property type="match status" value="1"/>
</dbReference>
<feature type="transmembrane region" description="Helical" evidence="8">
    <location>
        <begin position="209"/>
        <end position="230"/>
    </location>
</feature>
<accession>A0ABP1FDF4</accession>
<dbReference type="SMART" id="SM00382">
    <property type="entry name" value="AAA"/>
    <property type="match status" value="1"/>
</dbReference>
<reference evidence="12 13" key="1">
    <citation type="submission" date="2024-05" db="EMBL/GenBank/DDBJ databases">
        <authorList>
            <person name="Duchaud E."/>
        </authorList>
    </citation>
    <scope>NUCLEOTIDE SEQUENCE [LARGE SCALE GENOMIC DNA]</scope>
    <source>
        <strain evidence="12">Ena-SAMPLE-TAB-13-05-2024-13:56:06:370-140305</strain>
    </source>
</reference>
<evidence type="ECO:0000259" key="10">
    <source>
        <dbReference type="PROSITE" id="PS50929"/>
    </source>
</evidence>
<dbReference type="InterPro" id="IPR017871">
    <property type="entry name" value="ABC_transporter-like_CS"/>
</dbReference>
<dbReference type="Proteomes" id="UP001497602">
    <property type="component" value="Unassembled WGS sequence"/>
</dbReference>
<evidence type="ECO:0000256" key="6">
    <source>
        <dbReference type="ARBA" id="ARBA00022989"/>
    </source>
</evidence>
<evidence type="ECO:0000256" key="8">
    <source>
        <dbReference type="SAM" id="Phobius"/>
    </source>
</evidence>
<dbReference type="Gene3D" id="3.40.50.300">
    <property type="entry name" value="P-loop containing nucleotide triphosphate hydrolases"/>
    <property type="match status" value="1"/>
</dbReference>
<dbReference type="PROSITE" id="PS50893">
    <property type="entry name" value="ABC_TRANSPORTER_2"/>
    <property type="match status" value="1"/>
</dbReference>
<keyword evidence="3" id="KW-0547">Nucleotide-binding</keyword>
<evidence type="ECO:0000256" key="5">
    <source>
        <dbReference type="ARBA" id="ARBA00022840"/>
    </source>
</evidence>
<dbReference type="SUPFAM" id="SSF90123">
    <property type="entry name" value="ABC transporter transmembrane region"/>
    <property type="match status" value="1"/>
</dbReference>
<dbReference type="Pfam" id="PF03412">
    <property type="entry name" value="Peptidase_C39"/>
    <property type="match status" value="1"/>
</dbReference>
<evidence type="ECO:0000256" key="3">
    <source>
        <dbReference type="ARBA" id="ARBA00022741"/>
    </source>
</evidence>
<keyword evidence="13" id="KW-1185">Reference proteome</keyword>
<dbReference type="EMBL" id="CAXJRC010000042">
    <property type="protein sequence ID" value="CAL2107788.1"/>
    <property type="molecule type" value="Genomic_DNA"/>
</dbReference>
<dbReference type="InterPro" id="IPR003593">
    <property type="entry name" value="AAA+_ATPase"/>
</dbReference>
<dbReference type="Pfam" id="PF00005">
    <property type="entry name" value="ABC_tran"/>
    <property type="match status" value="1"/>
</dbReference>
<feature type="domain" description="Peptidase C39" evidence="11">
    <location>
        <begin position="6"/>
        <end position="133"/>
    </location>
</feature>
<comment type="caution">
    <text evidence="12">The sequence shown here is derived from an EMBL/GenBank/DDBJ whole genome shotgun (WGS) entry which is preliminary data.</text>
</comment>
<dbReference type="Gene3D" id="1.20.1560.10">
    <property type="entry name" value="ABC transporter type 1, transmembrane domain"/>
    <property type="match status" value="1"/>
</dbReference>
<organism evidence="12 13">
    <name type="scientific">Tenacibaculum vairaonense</name>
    <dbReference type="NCBI Taxonomy" id="3137860"/>
    <lineage>
        <taxon>Bacteria</taxon>
        <taxon>Pseudomonadati</taxon>
        <taxon>Bacteroidota</taxon>
        <taxon>Flavobacteriia</taxon>
        <taxon>Flavobacteriales</taxon>
        <taxon>Flavobacteriaceae</taxon>
        <taxon>Tenacibaculum</taxon>
    </lineage>
</organism>
<evidence type="ECO:0000313" key="13">
    <source>
        <dbReference type="Proteomes" id="UP001497602"/>
    </source>
</evidence>
<evidence type="ECO:0000259" key="9">
    <source>
        <dbReference type="PROSITE" id="PS50893"/>
    </source>
</evidence>
<dbReference type="PROSITE" id="PS50990">
    <property type="entry name" value="PEPTIDASE_C39"/>
    <property type="match status" value="1"/>
</dbReference>
<dbReference type="InterPro" id="IPR003439">
    <property type="entry name" value="ABC_transporter-like_ATP-bd"/>
</dbReference>
<dbReference type="PANTHER" id="PTHR43394:SF1">
    <property type="entry name" value="ATP-BINDING CASSETTE SUB-FAMILY B MEMBER 10, MITOCHONDRIAL"/>
    <property type="match status" value="1"/>
</dbReference>
<evidence type="ECO:0000256" key="4">
    <source>
        <dbReference type="ARBA" id="ARBA00022801"/>
    </source>
</evidence>
<dbReference type="RefSeq" id="WP_348739381.1">
    <property type="nucleotide sequence ID" value="NZ_CAXJRC010000042.1"/>
</dbReference>
<comment type="subcellular location">
    <subcellularLocation>
        <location evidence="1">Cell membrane</location>
        <topology evidence="1">Multi-pass membrane protein</topology>
    </subcellularLocation>
</comment>
<keyword evidence="4" id="KW-0378">Hydrolase</keyword>
<dbReference type="SUPFAM" id="SSF52540">
    <property type="entry name" value="P-loop containing nucleoside triphosphate hydrolases"/>
    <property type="match status" value="1"/>
</dbReference>
<feature type="transmembrane region" description="Helical" evidence="8">
    <location>
        <begin position="173"/>
        <end position="193"/>
    </location>
</feature>
<dbReference type="InterPro" id="IPR039421">
    <property type="entry name" value="Type_1_exporter"/>
</dbReference>
<dbReference type="InterPro" id="IPR005074">
    <property type="entry name" value="Peptidase_C39"/>
</dbReference>
<dbReference type="PANTHER" id="PTHR43394">
    <property type="entry name" value="ATP-DEPENDENT PERMEASE MDL1, MITOCHONDRIAL"/>
    <property type="match status" value="1"/>
</dbReference>
<protein>
    <submittedName>
        <fullName evidence="12">Peptidase domain-containing ABC transporter</fullName>
    </submittedName>
</protein>
<sequence length="743" mass="84954">MKVIKQFDKMDCGVASLAMIASYYGKNYNLQYLRDHCFLTRNGISLLGISEAANKIGLETFPVKISISELKKKNKNYPVILHWNKNHFVVLYKITKNVFTGETIFKIADPAHGIVKLSEKKFLDSWGADIDSGIALFLTPTEAFFDSDISDSMKNKITIKYLFKYLIPHKKQLSWMFLLLLLGSGLTLIFPFLTEMLIDKGVNGKNLDLIFLILIGQLGVFLGTITIEIVRNWIMLSVGTKLSIKIISDFLKKLLQLPIKFFDTKMMGDFQQRIQDNERIEDFLTSQSLTTFFSVITFSVFFGVLWYYDFTILMVYLVLTVLAIIWSLYWLKKRKDLDYHKFQQQSENQESIYELINGITEMKLNKFEDFKLKEWVGIQNRLFKTNIKILKINQLQLSGFESLNQVKNIFVTFLAATYVVQGKMTIGALLSISYIIGQMNSPLSQLINFFRSLQDAKLSLERLNEVQNHPEEEVIGINENIKQLESLQQKDTKNIYRDNGILFKNVSFHYEGPKSSPILKNIDFLIPDGKVTAIVGASGSGKTTLMKLLLKFYLPTEGNITYYDNDIANLSPKSIRENCGVVMQDGYIFSDTIERNIATGDEKIDYKKLQNAIRLANIEEFVSSLPLKLKTKIGSAGNDMSGGQKQRILIARAIYKDPKFIFLDEATSALDAENEKIIHNNLQEFFKGRTVVIIAHRLSTVKNADNIIVLKKGEIVEQGNHQQLVTNKNDYYNLVKNQLELGN</sequence>
<evidence type="ECO:0000256" key="2">
    <source>
        <dbReference type="ARBA" id="ARBA00022692"/>
    </source>
</evidence>
<dbReference type="CDD" id="cd18571">
    <property type="entry name" value="ABC_6TM_peptidase_like"/>
    <property type="match status" value="1"/>
</dbReference>
<dbReference type="CDD" id="cd02418">
    <property type="entry name" value="Peptidase_C39B"/>
    <property type="match status" value="1"/>
</dbReference>
<feature type="transmembrane region" description="Helical" evidence="8">
    <location>
        <begin position="314"/>
        <end position="331"/>
    </location>
</feature>
<dbReference type="PROSITE" id="PS00211">
    <property type="entry name" value="ABC_TRANSPORTER_1"/>
    <property type="match status" value="1"/>
</dbReference>
<feature type="domain" description="ABC transporter" evidence="9">
    <location>
        <begin position="501"/>
        <end position="737"/>
    </location>
</feature>
<keyword evidence="5" id="KW-0067">ATP-binding</keyword>
<dbReference type="PROSITE" id="PS50929">
    <property type="entry name" value="ABC_TM1F"/>
    <property type="match status" value="1"/>
</dbReference>
<keyword evidence="2 8" id="KW-0812">Transmembrane</keyword>
<evidence type="ECO:0000259" key="11">
    <source>
        <dbReference type="PROSITE" id="PS50990"/>
    </source>
</evidence>
<keyword evidence="6 8" id="KW-1133">Transmembrane helix</keyword>
<feature type="transmembrane region" description="Helical" evidence="8">
    <location>
        <begin position="289"/>
        <end position="308"/>
    </location>
</feature>
<keyword evidence="7 8" id="KW-0472">Membrane</keyword>
<evidence type="ECO:0000313" key="12">
    <source>
        <dbReference type="EMBL" id="CAL2107788.1"/>
    </source>
</evidence>